<evidence type="ECO:0000313" key="3">
    <source>
        <dbReference type="Proteomes" id="UP000076722"/>
    </source>
</evidence>
<dbReference type="Proteomes" id="UP000076722">
    <property type="component" value="Unassembled WGS sequence"/>
</dbReference>
<dbReference type="AlphaFoldDB" id="A0A164MX16"/>
<dbReference type="EMBL" id="KV419456">
    <property type="protein sequence ID" value="KZS87126.1"/>
    <property type="molecule type" value="Genomic_DNA"/>
</dbReference>
<feature type="compositionally biased region" description="Low complexity" evidence="1">
    <location>
        <begin position="1"/>
        <end position="18"/>
    </location>
</feature>
<accession>A0A164MX16</accession>
<name>A0A164MX16_9AGAM</name>
<proteinExistence type="predicted"/>
<sequence length="114" mass="13376">MDSDSSSSSSISSTSSRSYSRRTHAATYPPLVRWTQHPLWTWRLIHYLNIDRNTYKIVTFGKMFKKLSLGGPQDQRDCFTPMANDIFGIHPIHGPLFRENPNRYIEIIRRRFTT</sequence>
<keyword evidence="3" id="KW-1185">Reference proteome</keyword>
<protein>
    <submittedName>
        <fullName evidence="2">Uncharacterized protein</fullName>
    </submittedName>
</protein>
<organism evidence="2 3">
    <name type="scientific">Sistotremastrum niveocremeum HHB9708</name>
    <dbReference type="NCBI Taxonomy" id="1314777"/>
    <lineage>
        <taxon>Eukaryota</taxon>
        <taxon>Fungi</taxon>
        <taxon>Dikarya</taxon>
        <taxon>Basidiomycota</taxon>
        <taxon>Agaricomycotina</taxon>
        <taxon>Agaricomycetes</taxon>
        <taxon>Sistotremastrales</taxon>
        <taxon>Sistotremastraceae</taxon>
        <taxon>Sertulicium</taxon>
        <taxon>Sertulicium niveocremeum</taxon>
    </lineage>
</organism>
<gene>
    <name evidence="2" type="ORF">SISNIDRAFT_461225</name>
</gene>
<evidence type="ECO:0000313" key="2">
    <source>
        <dbReference type="EMBL" id="KZS87126.1"/>
    </source>
</evidence>
<feature type="region of interest" description="Disordered" evidence="1">
    <location>
        <begin position="1"/>
        <end position="23"/>
    </location>
</feature>
<reference evidence="2 3" key="1">
    <citation type="journal article" date="2016" name="Mol. Biol. Evol.">
        <title>Comparative Genomics of Early-Diverging Mushroom-Forming Fungi Provides Insights into the Origins of Lignocellulose Decay Capabilities.</title>
        <authorList>
            <person name="Nagy L.G."/>
            <person name="Riley R."/>
            <person name="Tritt A."/>
            <person name="Adam C."/>
            <person name="Daum C."/>
            <person name="Floudas D."/>
            <person name="Sun H."/>
            <person name="Yadav J.S."/>
            <person name="Pangilinan J."/>
            <person name="Larsson K.H."/>
            <person name="Matsuura K."/>
            <person name="Barry K."/>
            <person name="Labutti K."/>
            <person name="Kuo R."/>
            <person name="Ohm R.A."/>
            <person name="Bhattacharya S.S."/>
            <person name="Shirouzu T."/>
            <person name="Yoshinaga Y."/>
            <person name="Martin F.M."/>
            <person name="Grigoriev I.V."/>
            <person name="Hibbett D.S."/>
        </authorList>
    </citation>
    <scope>NUCLEOTIDE SEQUENCE [LARGE SCALE GENOMIC DNA]</scope>
    <source>
        <strain evidence="2 3">HHB9708</strain>
    </source>
</reference>
<evidence type="ECO:0000256" key="1">
    <source>
        <dbReference type="SAM" id="MobiDB-lite"/>
    </source>
</evidence>